<accession>A0A498INH0</accession>
<name>A0A498INH0_MALDO</name>
<dbReference type="EMBL" id="RDQH01000337">
    <property type="protein sequence ID" value="RXH83031.1"/>
    <property type="molecule type" value="Genomic_DNA"/>
</dbReference>
<evidence type="ECO:0000313" key="2">
    <source>
        <dbReference type="Proteomes" id="UP000290289"/>
    </source>
</evidence>
<reference evidence="1 2" key="1">
    <citation type="submission" date="2018-10" db="EMBL/GenBank/DDBJ databases">
        <title>A high-quality apple genome assembly.</title>
        <authorList>
            <person name="Hu J."/>
        </authorList>
    </citation>
    <scope>NUCLEOTIDE SEQUENCE [LARGE SCALE GENOMIC DNA]</scope>
    <source>
        <strain evidence="2">cv. HFTH1</strain>
        <tissue evidence="1">Young leaf</tissue>
    </source>
</reference>
<comment type="caution">
    <text evidence="1">The sequence shown here is derived from an EMBL/GenBank/DDBJ whole genome shotgun (WGS) entry which is preliminary data.</text>
</comment>
<protein>
    <submittedName>
        <fullName evidence="1">Uncharacterized protein</fullName>
    </submittedName>
</protein>
<gene>
    <name evidence="1" type="ORF">DVH24_003529</name>
</gene>
<proteinExistence type="predicted"/>
<keyword evidence="2" id="KW-1185">Reference proteome</keyword>
<sequence>MDSVHALHTSSSAPQLQRRKLFGCLHLGINAWESSSVVAMINLDCKMESSSVRVLEQTFEECGEYFASILGNQVLGKVKEFDAGHGGVVAVEVENEIVDDTCNNVVLFCLTIKVRSIRFFATPCVECWGSTGWDVIFSLPDDSCDNYGYCGANCICRNRHPICVTRVHSEVLRRMGTF</sequence>
<dbReference type="AlphaFoldDB" id="A0A498INH0"/>
<evidence type="ECO:0000313" key="1">
    <source>
        <dbReference type="EMBL" id="RXH83031.1"/>
    </source>
</evidence>
<dbReference type="Proteomes" id="UP000290289">
    <property type="component" value="Chromosome 11"/>
</dbReference>
<organism evidence="1 2">
    <name type="scientific">Malus domestica</name>
    <name type="common">Apple</name>
    <name type="synonym">Pyrus malus</name>
    <dbReference type="NCBI Taxonomy" id="3750"/>
    <lineage>
        <taxon>Eukaryota</taxon>
        <taxon>Viridiplantae</taxon>
        <taxon>Streptophyta</taxon>
        <taxon>Embryophyta</taxon>
        <taxon>Tracheophyta</taxon>
        <taxon>Spermatophyta</taxon>
        <taxon>Magnoliopsida</taxon>
        <taxon>eudicotyledons</taxon>
        <taxon>Gunneridae</taxon>
        <taxon>Pentapetalae</taxon>
        <taxon>rosids</taxon>
        <taxon>fabids</taxon>
        <taxon>Rosales</taxon>
        <taxon>Rosaceae</taxon>
        <taxon>Amygdaloideae</taxon>
        <taxon>Maleae</taxon>
        <taxon>Malus</taxon>
    </lineage>
</organism>